<dbReference type="NCBIfam" id="NF033488">
    <property type="entry name" value="lmo0937_fam_TM"/>
    <property type="match status" value="1"/>
</dbReference>
<protein>
    <submittedName>
        <fullName evidence="2">Lmo0937 family membrane protein</fullName>
    </submittedName>
</protein>
<evidence type="ECO:0000256" key="1">
    <source>
        <dbReference type="SAM" id="Phobius"/>
    </source>
</evidence>
<dbReference type="EMBL" id="WWCJ01000005">
    <property type="protein sequence ID" value="MYN02036.1"/>
    <property type="molecule type" value="Genomic_DNA"/>
</dbReference>
<dbReference type="InterPro" id="IPR043727">
    <property type="entry name" value="Lmo0937-like"/>
</dbReference>
<keyword evidence="3" id="KW-1185">Reference proteome</keyword>
<evidence type="ECO:0000313" key="2">
    <source>
        <dbReference type="EMBL" id="MYN02036.1"/>
    </source>
</evidence>
<dbReference type="Proteomes" id="UP000448575">
    <property type="component" value="Unassembled WGS sequence"/>
</dbReference>
<dbReference type="Pfam" id="PF18919">
    <property type="entry name" value="DUF5670"/>
    <property type="match status" value="1"/>
</dbReference>
<sequence>MLYTIAVVLIVLWLLGLVTSYTVGGFIHILLVVAVIMILLRLISGRGI</sequence>
<dbReference type="RefSeq" id="WP_161025044.1">
    <property type="nucleotide sequence ID" value="NZ_WWCJ01000005.1"/>
</dbReference>
<organism evidence="2 3">
    <name type="scientific">Pseudoduganella guangdongensis</name>
    <dbReference type="NCBI Taxonomy" id="2692179"/>
    <lineage>
        <taxon>Bacteria</taxon>
        <taxon>Pseudomonadati</taxon>
        <taxon>Pseudomonadota</taxon>
        <taxon>Betaproteobacteria</taxon>
        <taxon>Burkholderiales</taxon>
        <taxon>Oxalobacteraceae</taxon>
        <taxon>Telluria group</taxon>
        <taxon>Pseudoduganella</taxon>
    </lineage>
</organism>
<reference evidence="2 3" key="1">
    <citation type="submission" date="2019-12" db="EMBL/GenBank/DDBJ databases">
        <title>Novel species isolated from a subtropical stream in China.</title>
        <authorList>
            <person name="Lu H."/>
        </authorList>
    </citation>
    <scope>NUCLEOTIDE SEQUENCE [LARGE SCALE GENOMIC DNA]</scope>
    <source>
        <strain evidence="2 3">DS3</strain>
    </source>
</reference>
<keyword evidence="1" id="KW-0472">Membrane</keyword>
<dbReference type="AlphaFoldDB" id="A0A6N9HF05"/>
<gene>
    <name evidence="2" type="ORF">GTP41_07960</name>
</gene>
<name>A0A6N9HF05_9BURK</name>
<keyword evidence="1" id="KW-1133">Transmembrane helix</keyword>
<feature type="transmembrane region" description="Helical" evidence="1">
    <location>
        <begin position="26"/>
        <end position="43"/>
    </location>
</feature>
<keyword evidence="1" id="KW-0812">Transmembrane</keyword>
<comment type="caution">
    <text evidence="2">The sequence shown here is derived from an EMBL/GenBank/DDBJ whole genome shotgun (WGS) entry which is preliminary data.</text>
</comment>
<accession>A0A6N9HF05</accession>
<evidence type="ECO:0000313" key="3">
    <source>
        <dbReference type="Proteomes" id="UP000448575"/>
    </source>
</evidence>
<proteinExistence type="predicted"/>